<dbReference type="Proteomes" id="UP000318138">
    <property type="component" value="Chromosome"/>
</dbReference>
<organism evidence="1 2">
    <name type="scientific">Paenalkalicoccus suaedae</name>
    <dbReference type="NCBI Taxonomy" id="2592382"/>
    <lineage>
        <taxon>Bacteria</taxon>
        <taxon>Bacillati</taxon>
        <taxon>Bacillota</taxon>
        <taxon>Bacilli</taxon>
        <taxon>Bacillales</taxon>
        <taxon>Bacillaceae</taxon>
        <taxon>Paenalkalicoccus</taxon>
    </lineage>
</organism>
<evidence type="ECO:0000313" key="1">
    <source>
        <dbReference type="EMBL" id="QKS71929.1"/>
    </source>
</evidence>
<accession>A0A859FFL8</accession>
<evidence type="ECO:0000313" key="2">
    <source>
        <dbReference type="Proteomes" id="UP000318138"/>
    </source>
</evidence>
<name>A0A859FFL8_9BACI</name>
<proteinExistence type="predicted"/>
<dbReference type="EMBL" id="CP041372">
    <property type="protein sequence ID" value="QKS71929.1"/>
    <property type="molecule type" value="Genomic_DNA"/>
</dbReference>
<keyword evidence="2" id="KW-1185">Reference proteome</keyword>
<protein>
    <submittedName>
        <fullName evidence="1">Uncharacterized protein</fullName>
    </submittedName>
</protein>
<dbReference type="KEGG" id="psua:FLK61_35260"/>
<reference evidence="2" key="1">
    <citation type="submission" date="2019-07" db="EMBL/GenBank/DDBJ databases">
        <title>Bacillus alkalisoli sp. nov. isolated from saline soil.</title>
        <authorList>
            <person name="Sun J.-Q."/>
            <person name="Xu L."/>
        </authorList>
    </citation>
    <scope>NUCLEOTIDE SEQUENCE [LARGE SCALE GENOMIC DNA]</scope>
    <source>
        <strain evidence="2">M4U3P1</strain>
    </source>
</reference>
<sequence>MIEQAIKYLVKLGNVEAQKINERFYSTEKLYRIEDPSVDSLQVNTLSGLVEYVKSEFDTSVSLMVHVVSPTEVRVFDKINMDKNRDTYITAHALLPSLSFNHYYSVEDFNIELQSTFVSNEDRATMLQVVGNVKEEAVNQIGDDGMSQSVVARTGVAQVGNVKVPNPVQLMPYRTFLEIEQPESPFVFRMQSGPKCALFEADGGAWKLEVMKSIAEYLESELTDLIGEDRVMLLV</sequence>
<dbReference type="AlphaFoldDB" id="A0A859FFL8"/>
<gene>
    <name evidence="1" type="ORF">FLK61_35260</name>
</gene>
<dbReference type="RefSeq" id="WP_176009912.1">
    <property type="nucleotide sequence ID" value="NZ_CP041372.2"/>
</dbReference>